<gene>
    <name evidence="3" type="ORF">QWY14_17410</name>
</gene>
<comment type="caution">
    <text evidence="3">The sequence shown here is derived from an EMBL/GenBank/DDBJ whole genome shotgun (WGS) entry which is preliminary data.</text>
</comment>
<keyword evidence="4" id="KW-1185">Reference proteome</keyword>
<dbReference type="PROSITE" id="PS51257">
    <property type="entry name" value="PROKAR_LIPOPROTEIN"/>
    <property type="match status" value="1"/>
</dbReference>
<keyword evidence="2" id="KW-0732">Signal</keyword>
<dbReference type="Proteomes" id="UP001172055">
    <property type="component" value="Unassembled WGS sequence"/>
</dbReference>
<feature type="region of interest" description="Disordered" evidence="1">
    <location>
        <begin position="20"/>
        <end position="39"/>
    </location>
</feature>
<sequence>MKKLLLLGATAALFLGACGEESTTEEKTTASTESTEKAPDAKKELMSFYMSIPQAINAVDADLNAFETAQAKETLPEGDDLATMKEAAIASAKEAGTAVDGIEIPETLADHKADIEGAFASIKESYAMKADELAKEASFEAANAKFVEADEVFNKMLKDQGLAPSSILNEVSN</sequence>
<evidence type="ECO:0008006" key="5">
    <source>
        <dbReference type="Google" id="ProtNLM"/>
    </source>
</evidence>
<organism evidence="3 4">
    <name type="scientific">Planococcus shixiaomingii</name>
    <dbReference type="NCBI Taxonomy" id="3058393"/>
    <lineage>
        <taxon>Bacteria</taxon>
        <taxon>Bacillati</taxon>
        <taxon>Bacillota</taxon>
        <taxon>Bacilli</taxon>
        <taxon>Bacillales</taxon>
        <taxon>Caryophanaceae</taxon>
        <taxon>Planococcus</taxon>
    </lineage>
</organism>
<evidence type="ECO:0000256" key="2">
    <source>
        <dbReference type="SAM" id="SignalP"/>
    </source>
</evidence>
<reference evidence="3 4" key="1">
    <citation type="submission" date="2023-06" db="EMBL/GenBank/DDBJ databases">
        <title>Novel species in genus Planococcus.</title>
        <authorList>
            <person name="Ning S."/>
        </authorList>
    </citation>
    <scope>NUCLEOTIDE SEQUENCE [LARGE SCALE GENOMIC DNA]</scope>
    <source>
        <strain evidence="3 4">N028</strain>
    </source>
</reference>
<feature type="signal peptide" evidence="2">
    <location>
        <begin position="1"/>
        <end position="19"/>
    </location>
</feature>
<evidence type="ECO:0000256" key="1">
    <source>
        <dbReference type="SAM" id="MobiDB-lite"/>
    </source>
</evidence>
<dbReference type="EMBL" id="JAUJWV010000004">
    <property type="protein sequence ID" value="MDN7243571.1"/>
    <property type="molecule type" value="Genomic_DNA"/>
</dbReference>
<evidence type="ECO:0000313" key="3">
    <source>
        <dbReference type="EMBL" id="MDN7243571.1"/>
    </source>
</evidence>
<protein>
    <recommendedName>
        <fullName evidence="5">Lipoprotein</fullName>
    </recommendedName>
</protein>
<feature type="compositionally biased region" description="Basic and acidic residues" evidence="1">
    <location>
        <begin position="24"/>
        <end position="39"/>
    </location>
</feature>
<dbReference type="RefSeq" id="WP_301724966.1">
    <property type="nucleotide sequence ID" value="NZ_JAUJWV010000004.1"/>
</dbReference>
<proteinExistence type="predicted"/>
<name>A0ABT8N6Q4_9BACL</name>
<evidence type="ECO:0000313" key="4">
    <source>
        <dbReference type="Proteomes" id="UP001172055"/>
    </source>
</evidence>
<feature type="chain" id="PRO_5045290293" description="Lipoprotein" evidence="2">
    <location>
        <begin position="20"/>
        <end position="173"/>
    </location>
</feature>
<accession>A0ABT8N6Q4</accession>